<dbReference type="PRINTS" id="PR00291">
    <property type="entry name" value="KUNITZINHBTR"/>
</dbReference>
<dbReference type="SUPFAM" id="SSF50386">
    <property type="entry name" value="STI-like"/>
    <property type="match status" value="1"/>
</dbReference>
<feature type="signal peptide" evidence="6">
    <location>
        <begin position="1"/>
        <end position="23"/>
    </location>
</feature>
<keyword evidence="5" id="KW-1015">Disulfide bond</keyword>
<evidence type="ECO:0008006" key="8">
    <source>
        <dbReference type="Google" id="ProtNLM"/>
    </source>
</evidence>
<dbReference type="PANTHER" id="PTHR33107">
    <property type="entry name" value="KUNITZ TRYPSIN INHIBITOR 2"/>
    <property type="match status" value="1"/>
</dbReference>
<sequence length="218" mass="23408">MKPIPLSLCFLFFAFISTKLPTAFSPNDVEQVLDVNGDSIFPGGRYYIRPAIRGPPGGGVRLGKTGDSDCPVTALQEYSEVKNGIPVRFRIAAEVSTGIIFTGTELDIEFTVKPHCVESPKWIVFVDNEIGKACVGIGGAKDHPGKQTFSGTFNIQKNSAGFGYKLVFCIKGSPTCLDIGRYDNGEGGKRLNLTEHEAFDLVFVPVGVADSAGIRSVV</sequence>
<evidence type="ECO:0000256" key="1">
    <source>
        <dbReference type="ARBA" id="ARBA00004613"/>
    </source>
</evidence>
<evidence type="ECO:0000256" key="6">
    <source>
        <dbReference type="SAM" id="SignalP"/>
    </source>
</evidence>
<keyword evidence="6" id="KW-0732">Signal</keyword>
<keyword evidence="4" id="KW-0722">Serine protease inhibitor</keyword>
<evidence type="ECO:0000313" key="7">
    <source>
        <dbReference type="EMBL" id="AFK36436.1"/>
    </source>
</evidence>
<protein>
    <recommendedName>
        <fullName evidence="8">Kunitz trypsin inhibitor</fullName>
    </recommendedName>
</protein>
<dbReference type="SMART" id="SM00452">
    <property type="entry name" value="STI"/>
    <property type="match status" value="1"/>
</dbReference>
<evidence type="ECO:0000256" key="2">
    <source>
        <dbReference type="ARBA" id="ARBA00022525"/>
    </source>
</evidence>
<dbReference type="EMBL" id="BT136641">
    <property type="protein sequence ID" value="AFK36436.1"/>
    <property type="molecule type" value="mRNA"/>
</dbReference>
<dbReference type="InterPro" id="IPR002160">
    <property type="entry name" value="Prot_inh_Kunz-lg"/>
</dbReference>
<keyword evidence="2" id="KW-0964">Secreted</keyword>
<dbReference type="CDD" id="cd23377">
    <property type="entry name" value="beta-trefoil_STI_MP4-like"/>
    <property type="match status" value="1"/>
</dbReference>
<evidence type="ECO:0000256" key="3">
    <source>
        <dbReference type="ARBA" id="ARBA00022690"/>
    </source>
</evidence>
<proteinExistence type="evidence at transcript level"/>
<dbReference type="PROSITE" id="PS00283">
    <property type="entry name" value="SOYBEAN_KUNITZ"/>
    <property type="match status" value="1"/>
</dbReference>
<accession>I3S844</accession>
<dbReference type="GO" id="GO:0005576">
    <property type="term" value="C:extracellular region"/>
    <property type="evidence" value="ECO:0007669"/>
    <property type="project" value="UniProtKB-SubCell"/>
</dbReference>
<evidence type="ECO:0000256" key="4">
    <source>
        <dbReference type="ARBA" id="ARBA00022900"/>
    </source>
</evidence>
<reference evidence="7" key="1">
    <citation type="submission" date="2012-05" db="EMBL/GenBank/DDBJ databases">
        <authorList>
            <person name="Krishnakumar V."/>
            <person name="Cheung F."/>
            <person name="Xiao Y."/>
            <person name="Chan A."/>
            <person name="Moskal W.A."/>
            <person name="Town C.D."/>
        </authorList>
    </citation>
    <scope>NUCLEOTIDE SEQUENCE</scope>
</reference>
<keyword evidence="3" id="KW-0646">Protease inhibitor</keyword>
<dbReference type="Pfam" id="PF00197">
    <property type="entry name" value="Kunitz_legume"/>
    <property type="match status" value="1"/>
</dbReference>
<dbReference type="GO" id="GO:0004867">
    <property type="term" value="F:serine-type endopeptidase inhibitor activity"/>
    <property type="evidence" value="ECO:0007669"/>
    <property type="project" value="UniProtKB-KW"/>
</dbReference>
<evidence type="ECO:0000256" key="5">
    <source>
        <dbReference type="ARBA" id="ARBA00023157"/>
    </source>
</evidence>
<dbReference type="PANTHER" id="PTHR33107:SF21">
    <property type="entry name" value="KUNITZ FAMILY TRYPSIN AND PROTEASE INHIBITOR PROTEIN"/>
    <property type="match status" value="1"/>
</dbReference>
<comment type="subcellular location">
    <subcellularLocation>
        <location evidence="1">Secreted</location>
    </subcellularLocation>
</comment>
<dbReference type="MEROPS" id="I03.025"/>
<feature type="chain" id="PRO_5003679320" description="Kunitz trypsin inhibitor" evidence="6">
    <location>
        <begin position="24"/>
        <end position="218"/>
    </location>
</feature>
<dbReference type="AlphaFoldDB" id="I3S844"/>
<dbReference type="Gene3D" id="2.80.10.50">
    <property type="match status" value="1"/>
</dbReference>
<name>I3S844_LOTJA</name>
<organism evidence="7">
    <name type="scientific">Lotus japonicus</name>
    <name type="common">Lotus corniculatus var. japonicus</name>
    <dbReference type="NCBI Taxonomy" id="34305"/>
    <lineage>
        <taxon>Eukaryota</taxon>
        <taxon>Viridiplantae</taxon>
        <taxon>Streptophyta</taxon>
        <taxon>Embryophyta</taxon>
        <taxon>Tracheophyta</taxon>
        <taxon>Spermatophyta</taxon>
        <taxon>Magnoliopsida</taxon>
        <taxon>eudicotyledons</taxon>
        <taxon>Gunneridae</taxon>
        <taxon>Pentapetalae</taxon>
        <taxon>rosids</taxon>
        <taxon>fabids</taxon>
        <taxon>Fabales</taxon>
        <taxon>Fabaceae</taxon>
        <taxon>Papilionoideae</taxon>
        <taxon>50 kb inversion clade</taxon>
        <taxon>NPAAA clade</taxon>
        <taxon>Hologalegina</taxon>
        <taxon>robinioid clade</taxon>
        <taxon>Loteae</taxon>
        <taxon>Lotus</taxon>
    </lineage>
</organism>
<dbReference type="InterPro" id="IPR011065">
    <property type="entry name" value="Kunitz_inhibitor_STI-like_sf"/>
</dbReference>